<organism evidence="2 3">
    <name type="scientific">Blastochloris sulfoviridis</name>
    <dbReference type="NCBI Taxonomy" id="50712"/>
    <lineage>
        <taxon>Bacteria</taxon>
        <taxon>Pseudomonadati</taxon>
        <taxon>Pseudomonadota</taxon>
        <taxon>Alphaproteobacteria</taxon>
        <taxon>Hyphomicrobiales</taxon>
        <taxon>Blastochloridaceae</taxon>
        <taxon>Blastochloris</taxon>
    </lineage>
</organism>
<dbReference type="EMBL" id="VWPL01000033">
    <property type="protein sequence ID" value="KAA5597290.1"/>
    <property type="molecule type" value="Genomic_DNA"/>
</dbReference>
<evidence type="ECO:0000313" key="3">
    <source>
        <dbReference type="Proteomes" id="UP000323886"/>
    </source>
</evidence>
<name>A0A5M6HN65_9HYPH</name>
<gene>
    <name evidence="2" type="ORF">F1193_14225</name>
</gene>
<reference evidence="2 3" key="1">
    <citation type="submission" date="2019-09" db="EMBL/GenBank/DDBJ databases">
        <title>Draft Whole-Genome sequence of Blastochloris sulfoviridis DSM 729.</title>
        <authorList>
            <person name="Meyer T.E."/>
            <person name="Kyndt J.A."/>
        </authorList>
    </citation>
    <scope>NUCLEOTIDE SEQUENCE [LARGE SCALE GENOMIC DNA]</scope>
    <source>
        <strain evidence="2 3">DSM 729</strain>
    </source>
</reference>
<accession>A0A5M6HN65</accession>
<proteinExistence type="predicted"/>
<dbReference type="AlphaFoldDB" id="A0A5M6HN65"/>
<feature type="compositionally biased region" description="Basic and acidic residues" evidence="1">
    <location>
        <begin position="164"/>
        <end position="173"/>
    </location>
</feature>
<evidence type="ECO:0000256" key="1">
    <source>
        <dbReference type="SAM" id="MobiDB-lite"/>
    </source>
</evidence>
<feature type="region of interest" description="Disordered" evidence="1">
    <location>
        <begin position="126"/>
        <end position="173"/>
    </location>
</feature>
<sequence length="205" mass="23648">METLLVLTTGLWLTTRHRGFTFVRLSDPYLLEVRPRRFDPNAHHHGSLPQQLGVVWNPLLEADSEGPAFISYAALTQSVSSLRTSFLRAPAAHFQSASDRGWRWRKWKRAASRTRHRMRFRAGVSTVRWRRRAPRSGARRARRRHSAPPTRNRRGMRRRHRPRRGDPPGDCVRDFGCRRPRPAVWWRPAPRCAGAGPAGCPSLGR</sequence>
<protein>
    <submittedName>
        <fullName evidence="2">Uncharacterized protein</fullName>
    </submittedName>
</protein>
<feature type="compositionally biased region" description="Basic residues" evidence="1">
    <location>
        <begin position="128"/>
        <end position="163"/>
    </location>
</feature>
<evidence type="ECO:0000313" key="2">
    <source>
        <dbReference type="EMBL" id="KAA5597290.1"/>
    </source>
</evidence>
<dbReference type="Proteomes" id="UP000323886">
    <property type="component" value="Unassembled WGS sequence"/>
</dbReference>
<comment type="caution">
    <text evidence="2">The sequence shown here is derived from an EMBL/GenBank/DDBJ whole genome shotgun (WGS) entry which is preliminary data.</text>
</comment>
<keyword evidence="3" id="KW-1185">Reference proteome</keyword>